<evidence type="ECO:0000313" key="1">
    <source>
        <dbReference type="EMBL" id="MEQ3509926.1"/>
    </source>
</evidence>
<protein>
    <submittedName>
        <fullName evidence="1">Uncharacterized protein</fullName>
    </submittedName>
</protein>
<evidence type="ECO:0000313" key="2">
    <source>
        <dbReference type="Proteomes" id="UP001447151"/>
    </source>
</evidence>
<dbReference type="Proteomes" id="UP001447151">
    <property type="component" value="Unassembled WGS sequence"/>
</dbReference>
<comment type="caution">
    <text evidence="1">The sequence shown here is derived from an EMBL/GenBank/DDBJ whole genome shotgun (WGS) entry which is preliminary data.</text>
</comment>
<proteinExistence type="predicted"/>
<keyword evidence="2" id="KW-1185">Reference proteome</keyword>
<dbReference type="EMBL" id="JBECZB010000001">
    <property type="protein sequence ID" value="MEQ3509926.1"/>
    <property type="molecule type" value="Genomic_DNA"/>
</dbReference>
<organism evidence="1 2">
    <name type="scientific">Neisseria polysaccharea</name>
    <dbReference type="NCBI Taxonomy" id="489"/>
    <lineage>
        <taxon>Bacteria</taxon>
        <taxon>Pseudomonadati</taxon>
        <taxon>Pseudomonadota</taxon>
        <taxon>Betaproteobacteria</taxon>
        <taxon>Neisseriales</taxon>
        <taxon>Neisseriaceae</taxon>
        <taxon>Neisseria</taxon>
    </lineage>
</organism>
<name>A0ABV1JHH0_NEIPO</name>
<reference evidence="1 2" key="1">
    <citation type="submission" date="2024-05" db="EMBL/GenBank/DDBJ databases">
        <authorList>
            <person name="Matzinger S.R."/>
            <person name="Bankers L."/>
            <person name="Rossheim A."/>
            <person name="Hetherington-Rauth M.C."/>
            <person name="Smith A."/>
            <person name="Baird S."/>
            <person name="Polanco D."/>
        </authorList>
    </citation>
    <scope>NUCLEOTIDE SEQUENCE [LARGE SCALE GENOMIC DNA]</scope>
    <source>
        <strain evidence="1 2">2024CJ-00066</strain>
    </source>
</reference>
<dbReference type="GeneID" id="86875883"/>
<accession>A0ABV1JHH0</accession>
<gene>
    <name evidence="1" type="ORF">ABM124_01005</name>
</gene>
<dbReference type="RefSeq" id="WP_301000203.1">
    <property type="nucleotide sequence ID" value="NZ_CAUIXQ010000014.1"/>
</dbReference>
<sequence length="42" mass="4898">MPRCRLKCRLYKFVEAGRFPPHFARAFQTAYPAAAPFHVEIC</sequence>